<name>A0A3L7K1Q0_9BACI</name>
<accession>A0A3L7K1Q0</accession>
<gene>
    <name evidence="1" type="ORF">D9X91_09805</name>
</gene>
<dbReference type="AlphaFoldDB" id="A0A3L7K1Q0"/>
<comment type="caution">
    <text evidence="1">The sequence shown here is derived from an EMBL/GenBank/DDBJ whole genome shotgun (WGS) entry which is preliminary data.</text>
</comment>
<dbReference type="EMBL" id="RCVZ01000005">
    <property type="protein sequence ID" value="RLQ95901.1"/>
    <property type="molecule type" value="Genomic_DNA"/>
</dbReference>
<organism evidence="1 2">
    <name type="scientific">Falsibacillus albus</name>
    <dbReference type="NCBI Taxonomy" id="2478915"/>
    <lineage>
        <taxon>Bacteria</taxon>
        <taxon>Bacillati</taxon>
        <taxon>Bacillota</taxon>
        <taxon>Bacilli</taxon>
        <taxon>Bacillales</taxon>
        <taxon>Bacillaceae</taxon>
        <taxon>Falsibacillus</taxon>
    </lineage>
</organism>
<evidence type="ECO:0000313" key="2">
    <source>
        <dbReference type="Proteomes" id="UP000276770"/>
    </source>
</evidence>
<dbReference type="Proteomes" id="UP000276770">
    <property type="component" value="Unassembled WGS sequence"/>
</dbReference>
<sequence>MDRLFSQRVLFLQFFFQISHHLMLIGAESAKLRREQQASWKSCRAYDLEPLSPGARQDETPQRSEER</sequence>
<keyword evidence="2" id="KW-1185">Reference proteome</keyword>
<evidence type="ECO:0000313" key="1">
    <source>
        <dbReference type="EMBL" id="RLQ95901.1"/>
    </source>
</evidence>
<proteinExistence type="predicted"/>
<protein>
    <submittedName>
        <fullName evidence="1">Uncharacterized protein</fullName>
    </submittedName>
</protein>
<reference evidence="1 2" key="1">
    <citation type="submission" date="2018-10" db="EMBL/GenBank/DDBJ databases">
        <title>Falsibacillus sp. genome draft.</title>
        <authorList>
            <person name="Shi S."/>
        </authorList>
    </citation>
    <scope>NUCLEOTIDE SEQUENCE [LARGE SCALE GENOMIC DNA]</scope>
    <source>
        <strain evidence="1 2">GY 10110</strain>
    </source>
</reference>